<dbReference type="Pfam" id="PF00885">
    <property type="entry name" value="DMRL_synthase"/>
    <property type="match status" value="1"/>
</dbReference>
<dbReference type="PANTHER" id="PTHR21058">
    <property type="entry name" value="6,7-DIMETHYL-8-RIBITYLLUMAZINE SYNTHASE DMRL SYNTHASE LUMAZINE SYNTHASE"/>
    <property type="match status" value="1"/>
</dbReference>
<reference evidence="8" key="1">
    <citation type="journal article" date="2020" name="mSystems">
        <title>Genome- and Community-Level Interaction Insights into Carbon Utilization and Element Cycling Functions of Hydrothermarchaeota in Hydrothermal Sediment.</title>
        <authorList>
            <person name="Zhou Z."/>
            <person name="Liu Y."/>
            <person name="Xu W."/>
            <person name="Pan J."/>
            <person name="Luo Z.H."/>
            <person name="Li M."/>
        </authorList>
    </citation>
    <scope>NUCLEOTIDE SEQUENCE [LARGE SCALE GENOMIC DNA]</scope>
    <source>
        <strain evidence="8">HyVt-570</strain>
    </source>
</reference>
<dbReference type="NCBIfam" id="TIGR00114">
    <property type="entry name" value="lumazine-synth"/>
    <property type="match status" value="1"/>
</dbReference>
<evidence type="ECO:0000313" key="8">
    <source>
        <dbReference type="EMBL" id="HGY08966.1"/>
    </source>
</evidence>
<dbReference type="GO" id="GO:0009349">
    <property type="term" value="C:riboflavin synthase complex"/>
    <property type="evidence" value="ECO:0007669"/>
    <property type="project" value="UniProtKB-UniRule"/>
</dbReference>
<proteinExistence type="inferred from homology"/>
<dbReference type="CDD" id="cd09209">
    <property type="entry name" value="Lumazine_synthase-I"/>
    <property type="match status" value="1"/>
</dbReference>
<dbReference type="SUPFAM" id="SSF52121">
    <property type="entry name" value="Lumazine synthase"/>
    <property type="match status" value="1"/>
</dbReference>
<dbReference type="InterPro" id="IPR002180">
    <property type="entry name" value="LS/RS"/>
</dbReference>
<evidence type="ECO:0000256" key="1">
    <source>
        <dbReference type="ARBA" id="ARBA00004917"/>
    </source>
</evidence>
<dbReference type="EC" id="2.5.1.78" evidence="3 7"/>
<evidence type="ECO:0000256" key="3">
    <source>
        <dbReference type="ARBA" id="ARBA00012664"/>
    </source>
</evidence>
<dbReference type="EMBL" id="DRPZ01000074">
    <property type="protein sequence ID" value="HGY08966.1"/>
    <property type="molecule type" value="Genomic_DNA"/>
</dbReference>
<accession>A0A7C4VBD9</accession>
<feature type="binding site" evidence="7">
    <location>
        <position position="113"/>
    </location>
    <ligand>
        <name>5-amino-6-(D-ribitylamino)uracil</name>
        <dbReference type="ChEBI" id="CHEBI:15934"/>
    </ligand>
</feature>
<dbReference type="InterPro" id="IPR034964">
    <property type="entry name" value="LS"/>
</dbReference>
<evidence type="ECO:0000256" key="5">
    <source>
        <dbReference type="ARBA" id="ARBA00022679"/>
    </source>
</evidence>
<dbReference type="AlphaFoldDB" id="A0A7C4VBD9"/>
<dbReference type="HAMAP" id="MF_00178">
    <property type="entry name" value="Lumazine_synth"/>
    <property type="match status" value="1"/>
</dbReference>
<feature type="binding site" evidence="7">
    <location>
        <position position="127"/>
    </location>
    <ligand>
        <name>(2S)-2-hydroxy-3-oxobutyl phosphate</name>
        <dbReference type="ChEBI" id="CHEBI:58830"/>
    </ligand>
</feature>
<comment type="pathway">
    <text evidence="1 7">Cofactor biosynthesis; riboflavin biosynthesis; riboflavin from 2-hydroxy-3-oxobutyl phosphate and 5-amino-6-(D-ribitylamino)uracil: step 1/2.</text>
</comment>
<organism evidence="8">
    <name type="scientific">Oceanithermus profundus</name>
    <dbReference type="NCBI Taxonomy" id="187137"/>
    <lineage>
        <taxon>Bacteria</taxon>
        <taxon>Thermotogati</taxon>
        <taxon>Deinococcota</taxon>
        <taxon>Deinococci</taxon>
        <taxon>Thermales</taxon>
        <taxon>Thermaceae</taxon>
        <taxon>Oceanithermus</taxon>
    </lineage>
</organism>
<dbReference type="InterPro" id="IPR036467">
    <property type="entry name" value="LS/RS_sf"/>
</dbReference>
<evidence type="ECO:0000256" key="4">
    <source>
        <dbReference type="ARBA" id="ARBA00022619"/>
    </source>
</evidence>
<evidence type="ECO:0000256" key="6">
    <source>
        <dbReference type="ARBA" id="ARBA00048785"/>
    </source>
</evidence>
<dbReference type="GO" id="GO:0000906">
    <property type="term" value="F:6,7-dimethyl-8-ribityllumazine synthase activity"/>
    <property type="evidence" value="ECO:0007669"/>
    <property type="project" value="UniProtKB-UniRule"/>
</dbReference>
<dbReference type="Proteomes" id="UP000885759">
    <property type="component" value="Unassembled WGS sequence"/>
</dbReference>
<dbReference type="Gene3D" id="3.40.50.960">
    <property type="entry name" value="Lumazine/riboflavin synthase"/>
    <property type="match status" value="1"/>
</dbReference>
<evidence type="ECO:0000256" key="7">
    <source>
        <dbReference type="HAMAP-Rule" id="MF_00178"/>
    </source>
</evidence>
<comment type="function">
    <text evidence="7">Catalyzes the formation of 6,7-dimethyl-8-ribityllumazine by condensation of 5-amino-6-(D-ribitylamino)uracil with 3,4-dihydroxy-2-butanone 4-phosphate. This is the penultimate step in the biosynthesis of riboflavin.</text>
</comment>
<dbReference type="UniPathway" id="UPA00275">
    <property type="reaction ID" value="UER00404"/>
</dbReference>
<comment type="catalytic activity">
    <reaction evidence="6 7">
        <text>(2S)-2-hydroxy-3-oxobutyl phosphate + 5-amino-6-(D-ribitylamino)uracil = 6,7-dimethyl-8-(1-D-ribityl)lumazine + phosphate + 2 H2O + H(+)</text>
        <dbReference type="Rhea" id="RHEA:26152"/>
        <dbReference type="ChEBI" id="CHEBI:15377"/>
        <dbReference type="ChEBI" id="CHEBI:15378"/>
        <dbReference type="ChEBI" id="CHEBI:15934"/>
        <dbReference type="ChEBI" id="CHEBI:43474"/>
        <dbReference type="ChEBI" id="CHEBI:58201"/>
        <dbReference type="ChEBI" id="CHEBI:58830"/>
        <dbReference type="EC" id="2.5.1.78"/>
    </reaction>
</comment>
<evidence type="ECO:0000256" key="2">
    <source>
        <dbReference type="ARBA" id="ARBA00007424"/>
    </source>
</evidence>
<keyword evidence="4 7" id="KW-0686">Riboflavin biosynthesis</keyword>
<feature type="binding site" evidence="7">
    <location>
        <begin position="85"/>
        <end position="86"/>
    </location>
    <ligand>
        <name>(2S)-2-hydroxy-3-oxobutyl phosphate</name>
        <dbReference type="ChEBI" id="CHEBI:58830"/>
    </ligand>
</feature>
<sequence>MKEIKGNLKAKGVKLVLVVSRFNEFITKPLLEGAVDAYERLGGDPDDLTVVWVPGALEIPLVAKKYAEKNDVDAVVALGCVIRGATYHFEIVATQSASGLMKASLDTGKPIVNGILTTDTIEQATERAGTKAGNKGADAVMAAVELLRVALRL</sequence>
<feature type="binding site" evidence="7">
    <location>
        <begin position="56"/>
        <end position="58"/>
    </location>
    <ligand>
        <name>5-amino-6-(D-ribitylamino)uracil</name>
        <dbReference type="ChEBI" id="CHEBI:15934"/>
    </ligand>
</feature>
<feature type="binding site" evidence="7">
    <location>
        <begin position="80"/>
        <end position="82"/>
    </location>
    <ligand>
        <name>5-amino-6-(D-ribitylamino)uracil</name>
        <dbReference type="ChEBI" id="CHEBI:15934"/>
    </ligand>
</feature>
<feature type="binding site" evidence="7">
    <location>
        <position position="22"/>
    </location>
    <ligand>
        <name>5-amino-6-(D-ribitylamino)uracil</name>
        <dbReference type="ChEBI" id="CHEBI:15934"/>
    </ligand>
</feature>
<name>A0A7C4VBD9_9DEIN</name>
<comment type="caution">
    <text evidence="8">The sequence shown here is derived from an EMBL/GenBank/DDBJ whole genome shotgun (WGS) entry which is preliminary data.</text>
</comment>
<comment type="similarity">
    <text evidence="2 7">Belongs to the DMRL synthase family.</text>
</comment>
<dbReference type="PANTHER" id="PTHR21058:SF0">
    <property type="entry name" value="6,7-DIMETHYL-8-RIBITYLLUMAZINE SYNTHASE"/>
    <property type="match status" value="1"/>
</dbReference>
<gene>
    <name evidence="7" type="primary">ribH</name>
    <name evidence="8" type="ORF">ENK37_02775</name>
</gene>
<feature type="active site" description="Proton donor" evidence="7">
    <location>
        <position position="88"/>
    </location>
</feature>
<protein>
    <recommendedName>
        <fullName evidence="3 7">6,7-dimethyl-8-ribityllumazine synthase</fullName>
        <shortName evidence="7">DMRL synthase</shortName>
        <shortName evidence="7">LS</shortName>
        <shortName evidence="7">Lumazine synthase</shortName>
        <ecNumber evidence="3 7">2.5.1.78</ecNumber>
    </recommendedName>
</protein>
<dbReference type="GO" id="GO:0009231">
    <property type="term" value="P:riboflavin biosynthetic process"/>
    <property type="evidence" value="ECO:0007669"/>
    <property type="project" value="UniProtKB-UniRule"/>
</dbReference>
<dbReference type="GO" id="GO:0005829">
    <property type="term" value="C:cytosol"/>
    <property type="evidence" value="ECO:0007669"/>
    <property type="project" value="TreeGrafter"/>
</dbReference>
<keyword evidence="5 7" id="KW-0808">Transferase</keyword>